<dbReference type="Pfam" id="PF20415">
    <property type="entry name" value="DUF6699"/>
    <property type="match status" value="1"/>
</dbReference>
<protein>
    <submittedName>
        <fullName evidence="2">MYND-type domain-containing protein</fullName>
    </submittedName>
</protein>
<keyword evidence="3" id="KW-1185">Reference proteome</keyword>
<name>A0A8H6YQ83_9AGAR</name>
<dbReference type="AlphaFoldDB" id="A0A8H6YQ83"/>
<comment type="caution">
    <text evidence="2">The sequence shown here is derived from an EMBL/GenBank/DDBJ whole genome shotgun (WGS) entry which is preliminary data.</text>
</comment>
<dbReference type="OrthoDB" id="3202436at2759"/>
<dbReference type="Proteomes" id="UP000620124">
    <property type="component" value="Unassembled WGS sequence"/>
</dbReference>
<reference evidence="2" key="1">
    <citation type="submission" date="2020-05" db="EMBL/GenBank/DDBJ databases">
        <title>Mycena genomes resolve the evolution of fungal bioluminescence.</title>
        <authorList>
            <person name="Tsai I.J."/>
        </authorList>
    </citation>
    <scope>NUCLEOTIDE SEQUENCE</scope>
    <source>
        <strain evidence="2">CCC161011</strain>
    </source>
</reference>
<evidence type="ECO:0000259" key="1">
    <source>
        <dbReference type="Pfam" id="PF20415"/>
    </source>
</evidence>
<gene>
    <name evidence="2" type="ORF">MVEN_00631900</name>
</gene>
<dbReference type="EMBL" id="JACAZI010000004">
    <property type="protein sequence ID" value="KAF7362821.1"/>
    <property type="molecule type" value="Genomic_DNA"/>
</dbReference>
<evidence type="ECO:0000313" key="2">
    <source>
        <dbReference type="EMBL" id="KAF7362821.1"/>
    </source>
</evidence>
<proteinExistence type="predicted"/>
<organism evidence="2 3">
    <name type="scientific">Mycena venus</name>
    <dbReference type="NCBI Taxonomy" id="2733690"/>
    <lineage>
        <taxon>Eukaryota</taxon>
        <taxon>Fungi</taxon>
        <taxon>Dikarya</taxon>
        <taxon>Basidiomycota</taxon>
        <taxon>Agaricomycotina</taxon>
        <taxon>Agaricomycetes</taxon>
        <taxon>Agaricomycetidae</taxon>
        <taxon>Agaricales</taxon>
        <taxon>Marasmiineae</taxon>
        <taxon>Mycenaceae</taxon>
        <taxon>Mycena</taxon>
    </lineage>
</organism>
<feature type="domain" description="DUF6699" evidence="1">
    <location>
        <begin position="238"/>
        <end position="348"/>
    </location>
</feature>
<evidence type="ECO:0000313" key="3">
    <source>
        <dbReference type="Proteomes" id="UP000620124"/>
    </source>
</evidence>
<dbReference type="InterPro" id="IPR046522">
    <property type="entry name" value="DUF6699"/>
</dbReference>
<accession>A0A8H6YQ83</accession>
<sequence>MDPQTYTWPSYTPPRNIDNFDSPWVPSPDSFGRKGSISQGVHTLVKVCPVAQQSYEPAPTIPERNIGNIFAGLCVRFRSRRVERGVENVSIRESPCATSKVKEVPLSQWRAFAAYSRPTINGVDVHNTFTPSPTPYRTLPLDEVDPQEVFDSLRSPSGRLHPERWIPGLQHPSLPPPPTGWDLPRPGEPLAFPWECQLNRYLKRAVSGFAPVYWNIQTGLKSGTTMILYGGPNDISIPLTPADLAEPATYPLLTHMYISAVACTDAGFPWKFMVVNPAGIRVRDVFAATIDNFSRHVFRSEYDKWTSDRQKCAELEWALRGGPQEQDGIRRLDYLCGQLYFRGLEYNPDRTGWILYVGSEW</sequence>